<evidence type="ECO:0000313" key="4">
    <source>
        <dbReference type="EMBL" id="ATG48625.1"/>
    </source>
</evidence>
<organism evidence="4 5">
    <name type="scientific">Celeribacter ethanolicus</name>
    <dbReference type="NCBI Taxonomy" id="1758178"/>
    <lineage>
        <taxon>Bacteria</taxon>
        <taxon>Pseudomonadati</taxon>
        <taxon>Pseudomonadota</taxon>
        <taxon>Alphaproteobacteria</taxon>
        <taxon>Rhodobacterales</taxon>
        <taxon>Roseobacteraceae</taxon>
        <taxon>Celeribacter</taxon>
    </lineage>
</organism>
<dbReference type="STRING" id="1758178.GCA_001550095_02000"/>
<dbReference type="OrthoDB" id="580912at2"/>
<gene>
    <name evidence="4" type="ORF">CEW89_14300</name>
</gene>
<dbReference type="InterPro" id="IPR025554">
    <property type="entry name" value="DUF4140"/>
</dbReference>
<dbReference type="EMBL" id="CP022196">
    <property type="protein sequence ID" value="ATG48625.1"/>
    <property type="molecule type" value="Genomic_DNA"/>
</dbReference>
<dbReference type="PANTHER" id="PTHR31005">
    <property type="entry name" value="DUF4139 DOMAIN-CONTAINING PROTEIN"/>
    <property type="match status" value="1"/>
</dbReference>
<protein>
    <recommendedName>
        <fullName evidence="6">DUF4139 domain-containing protein</fullName>
    </recommendedName>
</protein>
<proteinExistence type="predicted"/>
<dbReference type="NCBIfam" id="TIGR02231">
    <property type="entry name" value="mucoidy inhibitor MuiA family protein"/>
    <property type="match status" value="1"/>
</dbReference>
<dbReference type="PANTHER" id="PTHR31005:SF8">
    <property type="entry name" value="DUF4139 DOMAIN-CONTAINING PROTEIN"/>
    <property type="match status" value="1"/>
</dbReference>
<feature type="signal peptide" evidence="1">
    <location>
        <begin position="1"/>
        <end position="28"/>
    </location>
</feature>
<evidence type="ECO:0000256" key="1">
    <source>
        <dbReference type="SAM" id="SignalP"/>
    </source>
</evidence>
<feature type="chain" id="PRO_5013330479" description="DUF4139 domain-containing protein" evidence="1">
    <location>
        <begin position="29"/>
        <end position="550"/>
    </location>
</feature>
<feature type="domain" description="DUF4140" evidence="3">
    <location>
        <begin position="40"/>
        <end position="149"/>
    </location>
</feature>
<keyword evidence="5" id="KW-1185">Reference proteome</keyword>
<dbReference type="AlphaFoldDB" id="A0A291GEJ7"/>
<dbReference type="RefSeq" id="WP_096806351.1">
    <property type="nucleotide sequence ID" value="NZ_CP022196.1"/>
</dbReference>
<reference evidence="4 5" key="1">
    <citation type="submission" date="2017-06" db="EMBL/GenBank/DDBJ databases">
        <title>Celeribacter sp. TSPH2 complete genome sequence.</title>
        <authorList>
            <person name="Woo J.-H."/>
            <person name="Kim H.-S."/>
        </authorList>
    </citation>
    <scope>NUCLEOTIDE SEQUENCE [LARGE SCALE GENOMIC DNA]</scope>
    <source>
        <strain evidence="4 5">TSPH2</strain>
    </source>
</reference>
<dbReference type="InterPro" id="IPR037291">
    <property type="entry name" value="DUF4139"/>
</dbReference>
<name>A0A291GEJ7_9RHOB</name>
<feature type="domain" description="DUF4139" evidence="2">
    <location>
        <begin position="237"/>
        <end position="545"/>
    </location>
</feature>
<dbReference type="KEGG" id="ceh:CEW89_14300"/>
<dbReference type="InterPro" id="IPR011935">
    <property type="entry name" value="CHP02231"/>
</dbReference>
<dbReference type="Proteomes" id="UP000217935">
    <property type="component" value="Chromosome"/>
</dbReference>
<evidence type="ECO:0000259" key="3">
    <source>
        <dbReference type="Pfam" id="PF13600"/>
    </source>
</evidence>
<accession>A0A291GEJ7</accession>
<evidence type="ECO:0000313" key="5">
    <source>
        <dbReference type="Proteomes" id="UP000217935"/>
    </source>
</evidence>
<sequence length="550" mass="60428">MFPKFSTRSILTLSCLAGSALIALPAFAERFEARSLVTEATLYPQGAMITRNATVTLPAGQHEIVFSDIPQGYDPLEIERSLQIRVDGGALGPVSYGVAPITEALLFRSEAEKAAKARVDALEDEISARRSEIMKIGFEDDAAQDVLAYLGRLNAGEDAEQTAATARMIREESLAARLAGLDASRRVDAANEALETLEHELTEAKIALDLLVPSTEDRISITLPVRMEQAGEVQVGFTYMSEDASWQPRYTARLDTDAGTMELVRSVFVEQNTREPWLDVALRFATDNPNSKPAPNEVYEYVRRVYEPRPIEPLMRATASVSVEMDGYAEPVMEAAPMVKMRANLTGLSQTYEAPEPASLYSGTEGREFMLASLALSPEIVVRAVPLYENTGYLMASFTNDTGEMLVPGEVRLIRDGVSLGTVMLETVVNGAETELAFGAVDGIAVDRVLLTRNEGDRGVISKSNETASEWRISVENHTGRSWPVEVVDRVSVSEQDELKIDWTARPAPDVEGRDDKRGVLAWHFDLDAGARQEIVLGENLRWPEGKELQ</sequence>
<keyword evidence="1" id="KW-0732">Signal</keyword>
<evidence type="ECO:0008006" key="6">
    <source>
        <dbReference type="Google" id="ProtNLM"/>
    </source>
</evidence>
<dbReference type="Pfam" id="PF13600">
    <property type="entry name" value="DUF4140"/>
    <property type="match status" value="1"/>
</dbReference>
<evidence type="ECO:0000259" key="2">
    <source>
        <dbReference type="Pfam" id="PF13598"/>
    </source>
</evidence>
<dbReference type="Pfam" id="PF13598">
    <property type="entry name" value="DUF4139"/>
    <property type="match status" value="1"/>
</dbReference>